<dbReference type="AlphaFoldDB" id="A0A3A5MB20"/>
<dbReference type="Pfam" id="PF08338">
    <property type="entry name" value="DUF1731"/>
    <property type="match status" value="1"/>
</dbReference>
<dbReference type="InterPro" id="IPR013549">
    <property type="entry name" value="DUF1731"/>
</dbReference>
<dbReference type="EMBL" id="QZVS01000090">
    <property type="protein sequence ID" value="RJT87307.1"/>
    <property type="molecule type" value="Genomic_DNA"/>
</dbReference>
<dbReference type="Proteomes" id="UP000272015">
    <property type="component" value="Unassembled WGS sequence"/>
</dbReference>
<proteinExistence type="inferred from homology"/>
<name>A0A3A5MB20_9MICO</name>
<accession>A0A3A5MB20</accession>
<keyword evidence="5" id="KW-1185">Reference proteome</keyword>
<dbReference type="OrthoDB" id="9801773at2"/>
<evidence type="ECO:0000256" key="1">
    <source>
        <dbReference type="ARBA" id="ARBA00009353"/>
    </source>
</evidence>
<protein>
    <submittedName>
        <fullName evidence="4">TIGR01777 family protein</fullName>
    </submittedName>
</protein>
<dbReference type="SUPFAM" id="SSF51735">
    <property type="entry name" value="NAD(P)-binding Rossmann-fold domains"/>
    <property type="match status" value="1"/>
</dbReference>
<gene>
    <name evidence="4" type="ORF">D6T64_14800</name>
</gene>
<dbReference type="PANTHER" id="PTHR11092">
    <property type="entry name" value="SUGAR NUCLEOTIDE EPIMERASE RELATED"/>
    <property type="match status" value="1"/>
</dbReference>
<dbReference type="PANTHER" id="PTHR11092:SF0">
    <property type="entry name" value="EPIMERASE FAMILY PROTEIN SDR39U1"/>
    <property type="match status" value="1"/>
</dbReference>
<dbReference type="InterPro" id="IPR001509">
    <property type="entry name" value="Epimerase_deHydtase"/>
</dbReference>
<dbReference type="Gene3D" id="3.40.50.720">
    <property type="entry name" value="NAD(P)-binding Rossmann-like Domain"/>
    <property type="match status" value="1"/>
</dbReference>
<organism evidence="4 5">
    <name type="scientific">Cryobacterium melibiosiphilum</name>
    <dbReference type="NCBI Taxonomy" id="995039"/>
    <lineage>
        <taxon>Bacteria</taxon>
        <taxon>Bacillati</taxon>
        <taxon>Actinomycetota</taxon>
        <taxon>Actinomycetes</taxon>
        <taxon>Micrococcales</taxon>
        <taxon>Microbacteriaceae</taxon>
        <taxon>Cryobacterium</taxon>
    </lineage>
</organism>
<sequence length="301" mass="31902">MRVLIAGASGLIGTELSRQLGAAGHTAVRLVRREPLGRNEFRWDPAALVLDPAVLDDIDAIVNLSGASLARLPWTLSYRKEILRSRVQATRTLTDALRHSAERPGVTPPGILLNGSAVGIYGDRPGEELTEGSAPAHDFLAEVVTAWEREAALAPDGTRVVNLRTGLVIAASGALKPVLPLTKLGLAGPLGAGTQHWPWISLHDEAAAIVHLLGSTLTGPVNLVGPTPATANDVMGALATALNRPFRLAVPERVLTLLLQDAARELLLADQRVSSARLVADGFTFTHRTSTEAVGWMLAQR</sequence>
<dbReference type="InterPro" id="IPR010099">
    <property type="entry name" value="SDR39U1"/>
</dbReference>
<feature type="domain" description="DUF1731" evidence="3">
    <location>
        <begin position="250"/>
        <end position="294"/>
    </location>
</feature>
<dbReference type="InterPro" id="IPR036291">
    <property type="entry name" value="NAD(P)-bd_dom_sf"/>
</dbReference>
<feature type="domain" description="NAD-dependent epimerase/dehydratase" evidence="2">
    <location>
        <begin position="3"/>
        <end position="215"/>
    </location>
</feature>
<reference evidence="4 5" key="1">
    <citation type="submission" date="2018-09" db="EMBL/GenBank/DDBJ databases">
        <title>Novel species of Cryobacterium.</title>
        <authorList>
            <person name="Liu Q."/>
            <person name="Xin Y.-H."/>
        </authorList>
    </citation>
    <scope>NUCLEOTIDE SEQUENCE [LARGE SCALE GENOMIC DNA]</scope>
    <source>
        <strain evidence="4 5">Hh39</strain>
    </source>
</reference>
<comment type="caution">
    <text evidence="4">The sequence shown here is derived from an EMBL/GenBank/DDBJ whole genome shotgun (WGS) entry which is preliminary data.</text>
</comment>
<evidence type="ECO:0000259" key="3">
    <source>
        <dbReference type="Pfam" id="PF08338"/>
    </source>
</evidence>
<dbReference type="Pfam" id="PF01370">
    <property type="entry name" value="Epimerase"/>
    <property type="match status" value="1"/>
</dbReference>
<evidence type="ECO:0000313" key="4">
    <source>
        <dbReference type="EMBL" id="RJT87307.1"/>
    </source>
</evidence>
<comment type="similarity">
    <text evidence="1">Belongs to the NAD(P)-dependent epimerase/dehydratase family. SDR39U1 subfamily.</text>
</comment>
<dbReference type="NCBIfam" id="TIGR01777">
    <property type="entry name" value="yfcH"/>
    <property type="match status" value="1"/>
</dbReference>
<dbReference type="RefSeq" id="WP_119975452.1">
    <property type="nucleotide sequence ID" value="NZ_JBHSQA010000003.1"/>
</dbReference>
<evidence type="ECO:0000313" key="5">
    <source>
        <dbReference type="Proteomes" id="UP000272015"/>
    </source>
</evidence>
<evidence type="ECO:0000259" key="2">
    <source>
        <dbReference type="Pfam" id="PF01370"/>
    </source>
</evidence>